<sequence>MSGVNSIQMIPECEVEFLEISCEPSVTLLMDRMMEDEDERMELFEDEDSEYNEAGFLGAFR</sequence>
<evidence type="ECO:0000313" key="2">
    <source>
        <dbReference type="Proteomes" id="UP000008783"/>
    </source>
</evidence>
<proteinExistence type="predicted"/>
<evidence type="ECO:0000313" key="1">
    <source>
        <dbReference type="EMBL" id="EHS63904.1"/>
    </source>
</evidence>
<dbReference type="VEuPathDB" id="FungiDB:PGTG_20886"/>
<dbReference type="InParanoid" id="H6QPF6"/>
<reference evidence="2" key="1">
    <citation type="journal article" date="2011" name="Proc. Natl. Acad. Sci. U.S.A.">
        <title>Obligate biotrophy features unraveled by the genomic analysis of rust fungi.</title>
        <authorList>
            <person name="Duplessis S."/>
            <person name="Cuomo C.A."/>
            <person name="Lin Y.-C."/>
            <person name="Aerts A."/>
            <person name="Tisserant E."/>
            <person name="Veneault-Fourrey C."/>
            <person name="Joly D.L."/>
            <person name="Hacquard S."/>
            <person name="Amselem J."/>
            <person name="Cantarel B.L."/>
            <person name="Chiu R."/>
            <person name="Coutinho P.M."/>
            <person name="Feau N."/>
            <person name="Field M."/>
            <person name="Frey P."/>
            <person name="Gelhaye E."/>
            <person name="Goldberg J."/>
            <person name="Grabherr M.G."/>
            <person name="Kodira C.D."/>
            <person name="Kohler A."/>
            <person name="Kuees U."/>
            <person name="Lindquist E.A."/>
            <person name="Lucas S.M."/>
            <person name="Mago R."/>
            <person name="Mauceli E."/>
            <person name="Morin E."/>
            <person name="Murat C."/>
            <person name="Pangilinan J.L."/>
            <person name="Park R."/>
            <person name="Pearson M."/>
            <person name="Quesneville H."/>
            <person name="Rouhier N."/>
            <person name="Sakthikumar S."/>
            <person name="Salamov A.A."/>
            <person name="Schmutz J."/>
            <person name="Selles B."/>
            <person name="Shapiro H."/>
            <person name="Tanguay P."/>
            <person name="Tuskan G.A."/>
            <person name="Henrissat B."/>
            <person name="Van de Peer Y."/>
            <person name="Rouze P."/>
            <person name="Ellis J.G."/>
            <person name="Dodds P.N."/>
            <person name="Schein J.E."/>
            <person name="Zhong S."/>
            <person name="Hamelin R.C."/>
            <person name="Grigoriev I.V."/>
            <person name="Szabo L.J."/>
            <person name="Martin F."/>
        </authorList>
    </citation>
    <scope>NUCLEOTIDE SEQUENCE [LARGE SCALE GENOMIC DNA]</scope>
    <source>
        <strain evidence="2">CRL 75-36-700-3 / race SCCL</strain>
    </source>
</reference>
<dbReference type="AlphaFoldDB" id="H6QPF6"/>
<dbReference type="KEGG" id="pgr:PGTG_20886"/>
<gene>
    <name evidence="1" type="ORF">PGTG_20886</name>
</gene>
<accession>H6QPF6</accession>
<dbReference type="GeneID" id="13543187"/>
<organism evidence="1 2">
    <name type="scientific">Puccinia graminis f. sp. tritici (strain CRL 75-36-700-3 / race SCCL)</name>
    <name type="common">Black stem rust fungus</name>
    <dbReference type="NCBI Taxonomy" id="418459"/>
    <lineage>
        <taxon>Eukaryota</taxon>
        <taxon>Fungi</taxon>
        <taxon>Dikarya</taxon>
        <taxon>Basidiomycota</taxon>
        <taxon>Pucciniomycotina</taxon>
        <taxon>Pucciniomycetes</taxon>
        <taxon>Pucciniales</taxon>
        <taxon>Pucciniaceae</taxon>
        <taxon>Puccinia</taxon>
    </lineage>
</organism>
<dbReference type="Proteomes" id="UP000008783">
    <property type="component" value="Unassembled WGS sequence"/>
</dbReference>
<protein>
    <submittedName>
        <fullName evidence="1">Uncharacterized protein</fullName>
    </submittedName>
</protein>
<dbReference type="RefSeq" id="XP_003890599.1">
    <property type="nucleotide sequence ID" value="XM_003890550.1"/>
</dbReference>
<name>H6QPF6_PUCGT</name>
<dbReference type="HOGENOM" id="CLU_2923744_0_0_1"/>
<dbReference type="EMBL" id="DS178265">
    <property type="protein sequence ID" value="EHS63904.1"/>
    <property type="molecule type" value="Genomic_DNA"/>
</dbReference>
<keyword evidence="2" id="KW-1185">Reference proteome</keyword>